<reference evidence="1 2" key="1">
    <citation type="submission" date="2019-06" db="EMBL/GenBank/DDBJ databases">
        <title>Sequencing the genomes of 1000 actinobacteria strains.</title>
        <authorList>
            <person name="Klenk H.-P."/>
        </authorList>
    </citation>
    <scope>NUCLEOTIDE SEQUENCE [LARGE SCALE GENOMIC DNA]</scope>
    <source>
        <strain evidence="1 2">DSM 44826</strain>
    </source>
</reference>
<dbReference type="AlphaFoldDB" id="A0A561UIQ1"/>
<comment type="caution">
    <text evidence="1">The sequence shown here is derived from an EMBL/GenBank/DDBJ whole genome shotgun (WGS) entry which is preliminary data.</text>
</comment>
<dbReference type="EMBL" id="VIWT01000001">
    <property type="protein sequence ID" value="TWF99258.1"/>
    <property type="molecule type" value="Genomic_DNA"/>
</dbReference>
<accession>A0A561UIQ1</accession>
<evidence type="ECO:0000313" key="1">
    <source>
        <dbReference type="EMBL" id="TWF99258.1"/>
    </source>
</evidence>
<protein>
    <recommendedName>
        <fullName evidence="3">L-2-amino-thiazoline-4-carboxylic acid hydrolase-like protein</fullName>
    </recommendedName>
</protein>
<dbReference type="RefSeq" id="WP_145905554.1">
    <property type="nucleotide sequence ID" value="NZ_BAAAMZ010000015.1"/>
</dbReference>
<sequence length="172" mass="19536">MTEHPPELDAELEQVFRHWWLHDARWYQGVRKRYGQQAANEINAEAVAFVGRRVAADYLRANPEQASAPSSAELAERIDAVLALMGADRMSQVSQHVIDDRTVETVVTKSFALQMLRAARALEGYECPCLELRASWFEGLRVPVSDCRLECQREGSETCRFRAELKTAQPET</sequence>
<evidence type="ECO:0000313" key="2">
    <source>
        <dbReference type="Proteomes" id="UP000317940"/>
    </source>
</evidence>
<keyword evidence="2" id="KW-1185">Reference proteome</keyword>
<organism evidence="1 2">
    <name type="scientific">Kitasatospora viridis</name>
    <dbReference type="NCBI Taxonomy" id="281105"/>
    <lineage>
        <taxon>Bacteria</taxon>
        <taxon>Bacillati</taxon>
        <taxon>Actinomycetota</taxon>
        <taxon>Actinomycetes</taxon>
        <taxon>Kitasatosporales</taxon>
        <taxon>Streptomycetaceae</taxon>
        <taxon>Kitasatospora</taxon>
    </lineage>
</organism>
<dbReference type="OrthoDB" id="9255626at2"/>
<dbReference type="Proteomes" id="UP000317940">
    <property type="component" value="Unassembled WGS sequence"/>
</dbReference>
<evidence type="ECO:0008006" key="3">
    <source>
        <dbReference type="Google" id="ProtNLM"/>
    </source>
</evidence>
<proteinExistence type="predicted"/>
<gene>
    <name evidence="1" type="ORF">FHX73_113101</name>
</gene>
<name>A0A561UIQ1_9ACTN</name>